<feature type="transmembrane region" description="Helical" evidence="2">
    <location>
        <begin position="7"/>
        <end position="31"/>
    </location>
</feature>
<evidence type="ECO:0000313" key="3">
    <source>
        <dbReference type="EMBL" id="KAL0067345.1"/>
    </source>
</evidence>
<reference evidence="3 4" key="1">
    <citation type="submission" date="2024-05" db="EMBL/GenBank/DDBJ databases">
        <title>A draft genome resource for the thread blight pathogen Marasmius tenuissimus strain MS-2.</title>
        <authorList>
            <person name="Yulfo-Soto G.E."/>
            <person name="Baruah I.K."/>
            <person name="Amoako-Attah I."/>
            <person name="Bukari Y."/>
            <person name="Meinhardt L.W."/>
            <person name="Bailey B.A."/>
            <person name="Cohen S.P."/>
        </authorList>
    </citation>
    <scope>NUCLEOTIDE SEQUENCE [LARGE SCALE GENOMIC DNA]</scope>
    <source>
        <strain evidence="3 4">MS-2</strain>
    </source>
</reference>
<keyword evidence="2" id="KW-0472">Membrane</keyword>
<accession>A0ABR3A190</accession>
<feature type="transmembrane region" description="Helical" evidence="2">
    <location>
        <begin position="84"/>
        <end position="112"/>
    </location>
</feature>
<feature type="compositionally biased region" description="Basic and acidic residues" evidence="1">
    <location>
        <begin position="209"/>
        <end position="229"/>
    </location>
</feature>
<name>A0ABR3A190_9AGAR</name>
<protein>
    <submittedName>
        <fullName evidence="3">Uncharacterized protein</fullName>
    </submittedName>
</protein>
<evidence type="ECO:0000256" key="2">
    <source>
        <dbReference type="SAM" id="Phobius"/>
    </source>
</evidence>
<proteinExistence type="predicted"/>
<sequence>MAVWKHNLYVVVGVSFILLGYWGVLLRDIVIFGARWEDDVGCIITIAETNYVMGVFIYAMVVDFIILCLMGSKTGIRMDNRTRLINILFIDGLMYFILAFAVSLTAVVSFAFSEHAGSMFEFELGADPGPIDLFQIFSVLNLNPVLSLAGWVPSVLVTSIAACRAVRHLSNFAERDGNYPSMSRIRPSALSFRVSVPQRTQTRQAAEASHLELDTKSEEQHSEVTTEDRTSEDDTALQNDPPQPRGAEAV</sequence>
<dbReference type="EMBL" id="JBBXMP010000026">
    <property type="protein sequence ID" value="KAL0067345.1"/>
    <property type="molecule type" value="Genomic_DNA"/>
</dbReference>
<keyword evidence="4" id="KW-1185">Reference proteome</keyword>
<dbReference type="Proteomes" id="UP001437256">
    <property type="component" value="Unassembled WGS sequence"/>
</dbReference>
<evidence type="ECO:0000313" key="4">
    <source>
        <dbReference type="Proteomes" id="UP001437256"/>
    </source>
</evidence>
<keyword evidence="2" id="KW-0812">Transmembrane</keyword>
<feature type="region of interest" description="Disordered" evidence="1">
    <location>
        <begin position="201"/>
        <end position="250"/>
    </location>
</feature>
<evidence type="ECO:0000256" key="1">
    <source>
        <dbReference type="SAM" id="MobiDB-lite"/>
    </source>
</evidence>
<feature type="transmembrane region" description="Helical" evidence="2">
    <location>
        <begin position="51"/>
        <end position="72"/>
    </location>
</feature>
<comment type="caution">
    <text evidence="3">The sequence shown here is derived from an EMBL/GenBank/DDBJ whole genome shotgun (WGS) entry which is preliminary data.</text>
</comment>
<organism evidence="3 4">
    <name type="scientific">Marasmius tenuissimus</name>
    <dbReference type="NCBI Taxonomy" id="585030"/>
    <lineage>
        <taxon>Eukaryota</taxon>
        <taxon>Fungi</taxon>
        <taxon>Dikarya</taxon>
        <taxon>Basidiomycota</taxon>
        <taxon>Agaricomycotina</taxon>
        <taxon>Agaricomycetes</taxon>
        <taxon>Agaricomycetidae</taxon>
        <taxon>Agaricales</taxon>
        <taxon>Marasmiineae</taxon>
        <taxon>Marasmiaceae</taxon>
        <taxon>Marasmius</taxon>
    </lineage>
</organism>
<keyword evidence="2" id="KW-1133">Transmembrane helix</keyword>
<gene>
    <name evidence="3" type="ORF">AAF712_005573</name>
</gene>